<dbReference type="GO" id="GO:0005886">
    <property type="term" value="C:plasma membrane"/>
    <property type="evidence" value="ECO:0007669"/>
    <property type="project" value="UniProtKB-SubCell"/>
</dbReference>
<dbReference type="Proteomes" id="UP000239706">
    <property type="component" value="Unassembled WGS sequence"/>
</dbReference>
<evidence type="ECO:0000256" key="2">
    <source>
        <dbReference type="ARBA" id="ARBA00008488"/>
    </source>
</evidence>
<feature type="binding site" evidence="7">
    <location>
        <position position="191"/>
    </location>
    <ligand>
        <name>Zn(2+)</name>
        <dbReference type="ChEBI" id="CHEBI:29105"/>
    </ligand>
</feature>
<evidence type="ECO:0000313" key="10">
    <source>
        <dbReference type="Proteomes" id="UP000239706"/>
    </source>
</evidence>
<evidence type="ECO:0000313" key="9">
    <source>
        <dbReference type="EMBL" id="PRR80121.1"/>
    </source>
</evidence>
<feature type="transmembrane region" description="Helical" evidence="8">
    <location>
        <begin position="160"/>
        <end position="178"/>
    </location>
</feature>
<comment type="subcellular location">
    <subcellularLocation>
        <location evidence="1">Cell membrane</location>
        <topology evidence="1">Multi-pass membrane protein</topology>
    </subcellularLocation>
</comment>
<keyword evidence="4 8" id="KW-0812">Transmembrane</keyword>
<keyword evidence="7" id="KW-0862">Zinc</keyword>
<feature type="transmembrane region" description="Helical" evidence="8">
    <location>
        <begin position="39"/>
        <end position="61"/>
    </location>
</feature>
<comment type="caution">
    <text evidence="9">The sequence shown here is derived from an EMBL/GenBank/DDBJ whole genome shotgun (WGS) entry which is preliminary data.</text>
</comment>
<dbReference type="InterPro" id="IPR005744">
    <property type="entry name" value="Hy-lIII"/>
</dbReference>
<organism evidence="9 10">
    <name type="scientific">Clostridium liquoris</name>
    <dbReference type="NCBI Taxonomy" id="1289519"/>
    <lineage>
        <taxon>Bacteria</taxon>
        <taxon>Bacillati</taxon>
        <taxon>Bacillota</taxon>
        <taxon>Clostridia</taxon>
        <taxon>Eubacteriales</taxon>
        <taxon>Clostridiaceae</taxon>
        <taxon>Clostridium</taxon>
    </lineage>
</organism>
<reference evidence="9 10" key="1">
    <citation type="submission" date="2018-03" db="EMBL/GenBank/DDBJ databases">
        <title>Genome sequence of Clostridium liquoris DSM 100320.</title>
        <authorList>
            <person name="Poehlein A."/>
            <person name="Daniel R."/>
        </authorList>
    </citation>
    <scope>NUCLEOTIDE SEQUENCE [LARGE SCALE GENOMIC DNA]</scope>
    <source>
        <strain evidence="9 10">DSM 100320</strain>
    </source>
</reference>
<dbReference type="RefSeq" id="WP_106062686.1">
    <property type="nucleotide sequence ID" value="NZ_PVXO01000009.1"/>
</dbReference>
<keyword evidence="3" id="KW-1003">Cell membrane</keyword>
<name>A0A2T0B8A2_9CLOT</name>
<dbReference type="OrthoDB" id="9813689at2"/>
<keyword evidence="6 8" id="KW-0472">Membrane</keyword>
<dbReference type="GO" id="GO:0046872">
    <property type="term" value="F:metal ion binding"/>
    <property type="evidence" value="ECO:0007669"/>
    <property type="project" value="UniProtKB-KW"/>
</dbReference>
<dbReference type="Pfam" id="PF03006">
    <property type="entry name" value="HlyIII"/>
    <property type="match status" value="1"/>
</dbReference>
<feature type="transmembrane region" description="Helical" evidence="8">
    <location>
        <begin position="81"/>
        <end position="98"/>
    </location>
</feature>
<protein>
    <submittedName>
        <fullName evidence="9">Hemolysin-III related</fullName>
    </submittedName>
</protein>
<dbReference type="InterPro" id="IPR004254">
    <property type="entry name" value="AdipoR/HlyIII-related"/>
</dbReference>
<dbReference type="AlphaFoldDB" id="A0A2T0B8A2"/>
<feature type="transmembrane region" description="Helical" evidence="8">
    <location>
        <begin position="12"/>
        <end position="33"/>
    </location>
</feature>
<dbReference type="GO" id="GO:0140911">
    <property type="term" value="F:pore-forming activity"/>
    <property type="evidence" value="ECO:0007669"/>
    <property type="project" value="InterPro"/>
</dbReference>
<keyword evidence="10" id="KW-1185">Reference proteome</keyword>
<feature type="transmembrane region" description="Helical" evidence="8">
    <location>
        <begin position="190"/>
        <end position="210"/>
    </location>
</feature>
<feature type="binding site" evidence="7">
    <location>
        <position position="195"/>
    </location>
    <ligand>
        <name>Zn(2+)</name>
        <dbReference type="ChEBI" id="CHEBI:29105"/>
    </ligand>
</feature>
<gene>
    <name evidence="9" type="ORF">CLLI_05050</name>
</gene>
<proteinExistence type="inferred from homology"/>
<dbReference type="PANTHER" id="PTHR20855">
    <property type="entry name" value="ADIPOR/PROGESTIN RECEPTOR-RELATED"/>
    <property type="match status" value="1"/>
</dbReference>
<accession>A0A2T0B8A2</accession>
<dbReference type="NCBIfam" id="TIGR01065">
    <property type="entry name" value="hlyIII"/>
    <property type="match status" value="1"/>
</dbReference>
<evidence type="ECO:0000256" key="8">
    <source>
        <dbReference type="SAM" id="Phobius"/>
    </source>
</evidence>
<keyword evidence="7" id="KW-0479">Metal-binding</keyword>
<evidence type="ECO:0000256" key="1">
    <source>
        <dbReference type="ARBA" id="ARBA00004651"/>
    </source>
</evidence>
<keyword evidence="5 8" id="KW-1133">Transmembrane helix</keyword>
<feature type="transmembrane region" description="Helical" evidence="8">
    <location>
        <begin position="104"/>
        <end position="127"/>
    </location>
</feature>
<feature type="binding site" evidence="7">
    <location>
        <position position="62"/>
    </location>
    <ligand>
        <name>Zn(2+)</name>
        <dbReference type="ChEBI" id="CHEBI:29105"/>
    </ligand>
</feature>
<evidence type="ECO:0000256" key="3">
    <source>
        <dbReference type="ARBA" id="ARBA00022475"/>
    </source>
</evidence>
<feature type="transmembrane region" description="Helical" evidence="8">
    <location>
        <begin position="134"/>
        <end position="154"/>
    </location>
</feature>
<sequence length="216" mass="24746">MFEKFRDPISGLTHLIGAFLSLIGMVILIKLSIFNGNSWALFASLVFGISLILLYTASSTYHIAKASEKVINVLRRIDHSMIYILIAGTYTPICLLALKGKLGLTLFIIIWALAFTGIIFNMCWFNCPRKLSTLFYIIMGWLVIFFIVPIIKAISINGFMWLLMGGIFYTVGGVIYALKWPKIHSKYFGFHEIFHIFVMLGSFCHFYLMFKYVMFL</sequence>
<evidence type="ECO:0000256" key="4">
    <source>
        <dbReference type="ARBA" id="ARBA00022692"/>
    </source>
</evidence>
<dbReference type="EMBL" id="PVXO01000009">
    <property type="protein sequence ID" value="PRR80121.1"/>
    <property type="molecule type" value="Genomic_DNA"/>
</dbReference>
<evidence type="ECO:0000256" key="7">
    <source>
        <dbReference type="PIRSR" id="PIRSR604254-1"/>
    </source>
</evidence>
<evidence type="ECO:0000256" key="6">
    <source>
        <dbReference type="ARBA" id="ARBA00023136"/>
    </source>
</evidence>
<evidence type="ECO:0000256" key="5">
    <source>
        <dbReference type="ARBA" id="ARBA00022989"/>
    </source>
</evidence>
<dbReference type="PANTHER" id="PTHR20855:SF3">
    <property type="entry name" value="LD03007P"/>
    <property type="match status" value="1"/>
</dbReference>
<comment type="similarity">
    <text evidence="2">Belongs to the UPF0073 (Hly-III) family.</text>
</comment>